<protein>
    <submittedName>
        <fullName evidence="2">Uncharacterized protein</fullName>
    </submittedName>
</protein>
<dbReference type="EMBL" id="JAEUBD010001266">
    <property type="protein sequence ID" value="KAH3663004.1"/>
    <property type="molecule type" value="Genomic_DNA"/>
</dbReference>
<organism evidence="2 3">
    <name type="scientific">Ogataea polymorpha</name>
    <dbReference type="NCBI Taxonomy" id="460523"/>
    <lineage>
        <taxon>Eukaryota</taxon>
        <taxon>Fungi</taxon>
        <taxon>Dikarya</taxon>
        <taxon>Ascomycota</taxon>
        <taxon>Saccharomycotina</taxon>
        <taxon>Pichiomycetes</taxon>
        <taxon>Pichiales</taxon>
        <taxon>Pichiaceae</taxon>
        <taxon>Ogataea</taxon>
    </lineage>
</organism>
<dbReference type="AlphaFoldDB" id="A0A9P8T2B3"/>
<name>A0A9P8T2B3_9ASCO</name>
<reference evidence="2" key="2">
    <citation type="submission" date="2021-01" db="EMBL/GenBank/DDBJ databases">
        <authorList>
            <person name="Schikora-Tamarit M.A."/>
        </authorList>
    </citation>
    <scope>NUCLEOTIDE SEQUENCE</scope>
    <source>
        <strain evidence="2">NCAIM Y.01608</strain>
    </source>
</reference>
<evidence type="ECO:0000313" key="3">
    <source>
        <dbReference type="Proteomes" id="UP000788993"/>
    </source>
</evidence>
<accession>A0A9P8T2B3</accession>
<gene>
    <name evidence="2" type="ORF">OGATHE_004580</name>
</gene>
<feature type="compositionally biased region" description="Polar residues" evidence="1">
    <location>
        <begin position="22"/>
        <end position="31"/>
    </location>
</feature>
<keyword evidence="3" id="KW-1185">Reference proteome</keyword>
<dbReference type="Proteomes" id="UP000788993">
    <property type="component" value="Unassembled WGS sequence"/>
</dbReference>
<reference evidence="2" key="1">
    <citation type="journal article" date="2021" name="Open Biol.">
        <title>Shared evolutionary footprints suggest mitochondrial oxidative damage underlies multiple complex I losses in fungi.</title>
        <authorList>
            <person name="Schikora-Tamarit M.A."/>
            <person name="Marcet-Houben M."/>
            <person name="Nosek J."/>
            <person name="Gabaldon T."/>
        </authorList>
    </citation>
    <scope>NUCLEOTIDE SEQUENCE</scope>
    <source>
        <strain evidence="2">NCAIM Y.01608</strain>
    </source>
</reference>
<comment type="caution">
    <text evidence="2">The sequence shown here is derived from an EMBL/GenBank/DDBJ whole genome shotgun (WGS) entry which is preliminary data.</text>
</comment>
<evidence type="ECO:0000313" key="2">
    <source>
        <dbReference type="EMBL" id="KAH3663004.1"/>
    </source>
</evidence>
<sequence>MLFSTHNKPIRAPTARPEENPRASTAHTTADTIKAPVVEATGIIFPSSFPTAVSLWPMRVISCSLNCLAMSLPEEPEMLLHNLEKTVDTTITNRENVTGLTR</sequence>
<evidence type="ECO:0000256" key="1">
    <source>
        <dbReference type="SAM" id="MobiDB-lite"/>
    </source>
</evidence>
<proteinExistence type="predicted"/>
<feature type="region of interest" description="Disordered" evidence="1">
    <location>
        <begin position="1"/>
        <end position="31"/>
    </location>
</feature>